<dbReference type="AlphaFoldDB" id="A0A4Y2PAN8"/>
<comment type="caution">
    <text evidence="1">The sequence shown here is derived from an EMBL/GenBank/DDBJ whole genome shotgun (WGS) entry which is preliminary data.</text>
</comment>
<sequence length="121" mass="14037">MSIWLWTSSTLNTYLKYSKGFFVDNMSDLLLHLSFCVRLLKLFLMQLRCCSILNLYSMKSVLSRPFTSQINWIFWNARRKQPSKSMEISRMACGGSNSAWIEIGAKPLAFKVSLQRDPERG</sequence>
<gene>
    <name evidence="1" type="ORF">AVEN_212551_1</name>
</gene>
<dbReference type="EMBL" id="BGPR01010653">
    <property type="protein sequence ID" value="GBN47307.1"/>
    <property type="molecule type" value="Genomic_DNA"/>
</dbReference>
<reference evidence="1 2" key="1">
    <citation type="journal article" date="2019" name="Sci. Rep.">
        <title>Orb-weaving spider Araneus ventricosus genome elucidates the spidroin gene catalogue.</title>
        <authorList>
            <person name="Kono N."/>
            <person name="Nakamura H."/>
            <person name="Ohtoshi R."/>
            <person name="Moran D.A.P."/>
            <person name="Shinohara A."/>
            <person name="Yoshida Y."/>
            <person name="Fujiwara M."/>
            <person name="Mori M."/>
            <person name="Tomita M."/>
            <person name="Arakawa K."/>
        </authorList>
    </citation>
    <scope>NUCLEOTIDE SEQUENCE [LARGE SCALE GENOMIC DNA]</scope>
</reference>
<organism evidence="1 2">
    <name type="scientific">Araneus ventricosus</name>
    <name type="common">Orbweaver spider</name>
    <name type="synonym">Epeira ventricosa</name>
    <dbReference type="NCBI Taxonomy" id="182803"/>
    <lineage>
        <taxon>Eukaryota</taxon>
        <taxon>Metazoa</taxon>
        <taxon>Ecdysozoa</taxon>
        <taxon>Arthropoda</taxon>
        <taxon>Chelicerata</taxon>
        <taxon>Arachnida</taxon>
        <taxon>Araneae</taxon>
        <taxon>Araneomorphae</taxon>
        <taxon>Entelegynae</taxon>
        <taxon>Araneoidea</taxon>
        <taxon>Araneidae</taxon>
        <taxon>Araneus</taxon>
    </lineage>
</organism>
<dbReference type="Proteomes" id="UP000499080">
    <property type="component" value="Unassembled WGS sequence"/>
</dbReference>
<keyword evidence="2" id="KW-1185">Reference proteome</keyword>
<name>A0A4Y2PAN8_ARAVE</name>
<proteinExistence type="predicted"/>
<protein>
    <submittedName>
        <fullName evidence="1">Uncharacterized protein</fullName>
    </submittedName>
</protein>
<accession>A0A4Y2PAN8</accession>
<evidence type="ECO:0000313" key="1">
    <source>
        <dbReference type="EMBL" id="GBN47307.1"/>
    </source>
</evidence>
<evidence type="ECO:0000313" key="2">
    <source>
        <dbReference type="Proteomes" id="UP000499080"/>
    </source>
</evidence>